<dbReference type="GO" id="GO:0016460">
    <property type="term" value="C:myosin II complex"/>
    <property type="evidence" value="ECO:0007669"/>
    <property type="project" value="TreeGrafter"/>
</dbReference>
<feature type="region of interest" description="Disordered" evidence="2">
    <location>
        <begin position="1235"/>
        <end position="1257"/>
    </location>
</feature>
<dbReference type="GO" id="GO:0032982">
    <property type="term" value="C:myosin filament"/>
    <property type="evidence" value="ECO:0007669"/>
    <property type="project" value="TreeGrafter"/>
</dbReference>
<keyword evidence="1" id="KW-0175">Coiled coil</keyword>
<feature type="compositionally biased region" description="Acidic residues" evidence="2">
    <location>
        <begin position="248"/>
        <end position="257"/>
    </location>
</feature>
<feature type="region of interest" description="Disordered" evidence="2">
    <location>
        <begin position="1289"/>
        <end position="1316"/>
    </location>
</feature>
<feature type="region of interest" description="Disordered" evidence="2">
    <location>
        <begin position="1120"/>
        <end position="1143"/>
    </location>
</feature>
<feature type="region of interest" description="Disordered" evidence="2">
    <location>
        <begin position="640"/>
        <end position="663"/>
    </location>
</feature>
<reference evidence="3" key="1">
    <citation type="submission" date="2021-05" db="EMBL/GenBank/DDBJ databases">
        <title>A free-living protist that lacks canonical eukaryotic 1 DNA replication and segregation systems.</title>
        <authorList>
            <person name="Salas-Leiva D.E."/>
            <person name="Tromer E.C."/>
            <person name="Curtis B.A."/>
            <person name="Jerlstrom-Hultqvist J."/>
            <person name="Kolisko M."/>
            <person name="Yi Z."/>
            <person name="Salas-Leiva J.S."/>
            <person name="Gallot-Lavallee L."/>
            <person name="Kops G.J.P.L."/>
            <person name="Archibald J.M."/>
            <person name="Simpson A.G.B."/>
            <person name="Roger A.J."/>
        </authorList>
    </citation>
    <scope>NUCLEOTIDE SEQUENCE</scope>
    <source>
        <strain evidence="3">BICM</strain>
    </source>
</reference>
<dbReference type="PANTHER" id="PTHR45615:SF40">
    <property type="entry name" value="MYOSIN HEAVY CHAIN, NON-MUSCLE"/>
    <property type="match status" value="1"/>
</dbReference>
<feature type="coiled-coil region" evidence="1">
    <location>
        <begin position="689"/>
        <end position="740"/>
    </location>
</feature>
<gene>
    <name evidence="3" type="ORF">J8273_1333</name>
</gene>
<feature type="region of interest" description="Disordered" evidence="2">
    <location>
        <begin position="990"/>
        <end position="1096"/>
    </location>
</feature>
<name>A0A8J6E1Z6_9EUKA</name>
<evidence type="ECO:0000256" key="1">
    <source>
        <dbReference type="SAM" id="Coils"/>
    </source>
</evidence>
<feature type="coiled-coil region" evidence="1">
    <location>
        <begin position="264"/>
        <end position="382"/>
    </location>
</feature>
<feature type="compositionally biased region" description="Basic and acidic residues" evidence="2">
    <location>
        <begin position="14"/>
        <end position="34"/>
    </location>
</feature>
<dbReference type="Proteomes" id="UP000717585">
    <property type="component" value="Unassembled WGS sequence"/>
</dbReference>
<dbReference type="SUPFAM" id="SSF57997">
    <property type="entry name" value="Tropomyosin"/>
    <property type="match status" value="1"/>
</dbReference>
<proteinExistence type="predicted"/>
<feature type="region of interest" description="Disordered" evidence="2">
    <location>
        <begin position="387"/>
        <end position="418"/>
    </location>
</feature>
<feature type="compositionally biased region" description="Basic and acidic residues" evidence="2">
    <location>
        <begin position="1290"/>
        <end position="1299"/>
    </location>
</feature>
<accession>A0A8J6E1Z6</accession>
<feature type="region of interest" description="Disordered" evidence="2">
    <location>
        <begin position="1"/>
        <end position="53"/>
    </location>
</feature>
<comment type="caution">
    <text evidence="3">The sequence shown here is derived from an EMBL/GenBank/DDBJ whole genome shotgun (WGS) entry which is preliminary data.</text>
</comment>
<evidence type="ECO:0000256" key="2">
    <source>
        <dbReference type="SAM" id="MobiDB-lite"/>
    </source>
</evidence>
<sequence>MPGASKGDAEITNDEPKKSADGQKRHGKSRDSKGQHGSNRPASKHPLGADNVDLEYNATKRAFRSKLVELDLSEKQVHERAARVSDRFAATLESFRTEFRTRTDAAKKLDMNTVKPVVELVDGCCQTLRLNDQGDECSESEEEFEDGDAALHRLAPNFATIRRGRPVRQLGDIEAWLSQLADSSVDESTLSILEKQLTLEGYELDAQKDDLLRQEKEAQSTRKAKASDLWSKIEEVVNGILAEGGSPEPDEETEEESNAPPTANKRLQAQLDAVRRQLDVANRKARSAAMECSTYKMDATKSGQRIAQMEIELNTAAAHSMDLENRLAVAEKRLGESQADSQSMQSELLNVRRRLEQTEKTRDSLQAMNDEAQRALQKMRLDTAMARAQTPPTPKARTPVSSRSRPGFSDPPQVETVSEGCQANPKAFDTWVQVNPTQPTTARRPADKNVQVELLVRPETVQGTQTLHPPRPATVTSSTSTENLAVGLPPRPLTVTMATPSTELRWTGFQPTGGVNDSDGDSDSGSESRGHGMEHSSIDAGRCSSQTLTRHALATSGAMSQDPFTASIRSLGSRNSSRALLPPGMERPVEREEDRISDESDIQSARSESDYGYDSTGESAHVTPAIPQLKHIASMDLPETPVSQQTQEFGNSDLDDSSFSQDSLSDDIPISHRSIEQFAGEAGPAGRLVALLQEELREEQRKVGDLTVEAERLSMVEPELSRLRERLNRATAELKTKDIVIEELSATLTTIQKKAGGEAQQPGEETEGTATEAGETTGPPAAGDSKPKSVLAAIADAPPTPAGIPPELASSLWGRVAQLEASASRVESLLSRPLDPADVQQRSPHNMAGAEAAAGLGVESSGPMRDELDDPPEYVLALGSRDGRRPSRVLLDNGQLIRAELSRMRAVSASLRSALGLVGSTDWSLDSSRVKAEPAVEESAEPDTPVFAPVARRDRACSPIVFPAQRVSLLDRVSSEGTIQYVSPRDRLRRERDPLRLSSATLPDLADITPLHTKETRERETQTPDRQERPVPTHKLEPQKPTDEPVVAKPLVLQVSEAEQTEAESETGSPQPPAPPRPLTLPKSPALRTVDGSTEIPRVGMSFVSGRTISMDPLPAPIMVDETTSTPRPPPPSTTTTSPPPLIRPAVQFKAVQVGETYQAPPPPPVTLNRGTSPGVKDTAGGLWLPPIKRVIDPGTGEPVAQGVNGESRRTGPIPKPYHGLAHGAVGRTSVVEDDGTPIEINGRGQTITHHSKPTTRQQVSLGRTALMAPAPAPVAEFGQELAIDVRGVGSDRNKSDKYRPRRRRTVSRVTPRKSDHRFESRLDTILNESLERAGIPTPASHASETRVLVLEQYLNRTRNKMRRIRDMIDMQDIRRSTKFAHSTQIKTQLSQQLRQLESKQRLVQGYLERAVSLSSR</sequence>
<feature type="compositionally biased region" description="Polar residues" evidence="2">
    <location>
        <begin position="641"/>
        <end position="650"/>
    </location>
</feature>
<feature type="compositionally biased region" description="Basic residues" evidence="2">
    <location>
        <begin position="1300"/>
        <end position="1312"/>
    </location>
</feature>
<feature type="compositionally biased region" description="Polar residues" evidence="2">
    <location>
        <begin position="1244"/>
        <end position="1257"/>
    </location>
</feature>
<protein>
    <submittedName>
        <fullName evidence="3">Chromosome segregation protein</fullName>
    </submittedName>
</protein>
<dbReference type="PANTHER" id="PTHR45615">
    <property type="entry name" value="MYOSIN HEAVY CHAIN, NON-MUSCLE"/>
    <property type="match status" value="1"/>
</dbReference>
<feature type="compositionally biased region" description="Basic and acidic residues" evidence="2">
    <location>
        <begin position="587"/>
        <end position="598"/>
    </location>
</feature>
<feature type="compositionally biased region" description="Basic and acidic residues" evidence="2">
    <location>
        <begin position="526"/>
        <end position="537"/>
    </location>
</feature>
<dbReference type="GO" id="GO:1902404">
    <property type="term" value="P:mitotic actomyosin contractile ring contraction"/>
    <property type="evidence" value="ECO:0007669"/>
    <property type="project" value="TreeGrafter"/>
</dbReference>
<feature type="region of interest" description="Disordered" evidence="2">
    <location>
        <begin position="464"/>
        <end position="543"/>
    </location>
</feature>
<keyword evidence="4" id="KW-1185">Reference proteome</keyword>
<feature type="compositionally biased region" description="Pro residues" evidence="2">
    <location>
        <begin position="1127"/>
        <end position="1143"/>
    </location>
</feature>
<feature type="compositionally biased region" description="Pro residues" evidence="2">
    <location>
        <begin position="1070"/>
        <end position="1079"/>
    </location>
</feature>
<feature type="compositionally biased region" description="Polar residues" evidence="2">
    <location>
        <begin position="568"/>
        <end position="578"/>
    </location>
</feature>
<dbReference type="GO" id="GO:0110085">
    <property type="term" value="C:mitotic actomyosin contractile ring"/>
    <property type="evidence" value="ECO:0007669"/>
    <property type="project" value="TreeGrafter"/>
</dbReference>
<feature type="compositionally biased region" description="Polar residues" evidence="2">
    <location>
        <begin position="474"/>
        <end position="483"/>
    </location>
</feature>
<evidence type="ECO:0000313" key="3">
    <source>
        <dbReference type="EMBL" id="KAG9396984.1"/>
    </source>
</evidence>
<dbReference type="EMBL" id="JAHDYR010000004">
    <property type="protein sequence ID" value="KAG9396984.1"/>
    <property type="molecule type" value="Genomic_DNA"/>
</dbReference>
<feature type="region of interest" description="Disordered" evidence="2">
    <location>
        <begin position="752"/>
        <end position="786"/>
    </location>
</feature>
<feature type="region of interest" description="Disordered" evidence="2">
    <location>
        <begin position="568"/>
        <end position="620"/>
    </location>
</feature>
<dbReference type="GO" id="GO:0051015">
    <property type="term" value="F:actin filament binding"/>
    <property type="evidence" value="ECO:0007669"/>
    <property type="project" value="TreeGrafter"/>
</dbReference>
<evidence type="ECO:0000313" key="4">
    <source>
        <dbReference type="Proteomes" id="UP000717585"/>
    </source>
</evidence>
<feature type="region of interest" description="Disordered" evidence="2">
    <location>
        <begin position="242"/>
        <end position="263"/>
    </location>
</feature>
<feature type="compositionally biased region" description="Low complexity" evidence="2">
    <location>
        <begin position="768"/>
        <end position="783"/>
    </location>
</feature>
<organism evidence="3 4">
    <name type="scientific">Carpediemonas membranifera</name>
    <dbReference type="NCBI Taxonomy" id="201153"/>
    <lineage>
        <taxon>Eukaryota</taxon>
        <taxon>Metamonada</taxon>
        <taxon>Carpediemonas-like organisms</taxon>
        <taxon>Carpediemonas</taxon>
    </lineage>
</organism>
<dbReference type="GO" id="GO:0000146">
    <property type="term" value="F:microfilament motor activity"/>
    <property type="evidence" value="ECO:0007669"/>
    <property type="project" value="TreeGrafter"/>
</dbReference>
<feature type="compositionally biased region" description="Basic and acidic residues" evidence="2">
    <location>
        <begin position="1012"/>
        <end position="1043"/>
    </location>
</feature>